<keyword evidence="2" id="KW-1185">Reference proteome</keyword>
<comment type="caution">
    <text evidence="1">The sequence shown here is derived from an EMBL/GenBank/DDBJ whole genome shotgun (WGS) entry which is preliminary data.</text>
</comment>
<sequence length="160" mass="17705">MQNICAVFLLHQLPRHKDQVRAQTQEQLALKVRILCITTRNNKPRQQPHQSLIGNESSNVVGTTANDQESFYTLLAAAAATTSNAATTTAVTNSNVSSQQQSNSLRRSSLAISPHVNKRQRLLNNDQCNLAFMQHSQPTNATAHLLQRHSLMIDANVNLL</sequence>
<reference evidence="1 2" key="1">
    <citation type="submission" date="2017-03" db="EMBL/GenBank/DDBJ databases">
        <title>Genome Survey of Euroglyphus maynei.</title>
        <authorList>
            <person name="Arlian L.G."/>
            <person name="Morgan M.S."/>
            <person name="Rider S.D."/>
        </authorList>
    </citation>
    <scope>NUCLEOTIDE SEQUENCE [LARGE SCALE GENOMIC DNA]</scope>
    <source>
        <strain evidence="1">Arlian Lab</strain>
        <tissue evidence="1">Whole body</tissue>
    </source>
</reference>
<name>A0A1Y3BSW3_EURMA</name>
<organism evidence="1 2">
    <name type="scientific">Euroglyphus maynei</name>
    <name type="common">Mayne's house dust mite</name>
    <dbReference type="NCBI Taxonomy" id="6958"/>
    <lineage>
        <taxon>Eukaryota</taxon>
        <taxon>Metazoa</taxon>
        <taxon>Ecdysozoa</taxon>
        <taxon>Arthropoda</taxon>
        <taxon>Chelicerata</taxon>
        <taxon>Arachnida</taxon>
        <taxon>Acari</taxon>
        <taxon>Acariformes</taxon>
        <taxon>Sarcoptiformes</taxon>
        <taxon>Astigmata</taxon>
        <taxon>Psoroptidia</taxon>
        <taxon>Analgoidea</taxon>
        <taxon>Pyroglyphidae</taxon>
        <taxon>Pyroglyphinae</taxon>
        <taxon>Euroglyphus</taxon>
    </lineage>
</organism>
<dbReference type="Proteomes" id="UP000194236">
    <property type="component" value="Unassembled WGS sequence"/>
</dbReference>
<feature type="non-terminal residue" evidence="1">
    <location>
        <position position="160"/>
    </location>
</feature>
<gene>
    <name evidence="1" type="ORF">BLA29_006512</name>
</gene>
<evidence type="ECO:0000313" key="1">
    <source>
        <dbReference type="EMBL" id="OTF83177.1"/>
    </source>
</evidence>
<proteinExistence type="predicted"/>
<dbReference type="EMBL" id="MUJZ01004767">
    <property type="protein sequence ID" value="OTF83177.1"/>
    <property type="molecule type" value="Genomic_DNA"/>
</dbReference>
<dbReference type="AlphaFoldDB" id="A0A1Y3BSW3"/>
<accession>A0A1Y3BSW3</accession>
<protein>
    <submittedName>
        <fullName evidence="1">Uncharacterized protein</fullName>
    </submittedName>
</protein>
<evidence type="ECO:0000313" key="2">
    <source>
        <dbReference type="Proteomes" id="UP000194236"/>
    </source>
</evidence>